<comment type="subunit">
    <text evidence="11">Homodimer.</text>
</comment>
<feature type="binding site" evidence="11">
    <location>
        <position position="157"/>
    </location>
    <ligand>
        <name>ATP</name>
        <dbReference type="ChEBI" id="CHEBI:30616"/>
    </ligand>
</feature>
<feature type="binding site" evidence="11">
    <location>
        <position position="154"/>
    </location>
    <ligand>
        <name>ATP</name>
        <dbReference type="ChEBI" id="CHEBI:30616"/>
    </ligand>
</feature>
<feature type="binding site" evidence="11">
    <location>
        <position position="30"/>
    </location>
    <ligand>
        <name>CTP</name>
        <dbReference type="ChEBI" id="CHEBI:37563"/>
    </ligand>
</feature>
<dbReference type="Gene3D" id="1.10.110.30">
    <property type="match status" value="1"/>
</dbReference>
<feature type="binding site" evidence="11">
    <location>
        <position position="157"/>
    </location>
    <ligand>
        <name>CTP</name>
        <dbReference type="ChEBI" id="CHEBI:37563"/>
    </ligand>
</feature>
<dbReference type="InterPro" id="IPR050264">
    <property type="entry name" value="Bact_CCA-adding_enz_type3_sf"/>
</dbReference>
<keyword evidence="9 11" id="KW-0460">Magnesium</keyword>
<dbReference type="Pfam" id="PF01743">
    <property type="entry name" value="PolyA_pol"/>
    <property type="match status" value="1"/>
</dbReference>
<dbReference type="InterPro" id="IPR023068">
    <property type="entry name" value="CCA-adding_enz_firmicutes"/>
</dbReference>
<evidence type="ECO:0000256" key="4">
    <source>
        <dbReference type="ARBA" id="ARBA00022695"/>
    </source>
</evidence>
<dbReference type="EMBL" id="JAARPY010000004">
    <property type="protein sequence ID" value="MBC1398189.1"/>
    <property type="molecule type" value="Genomic_DNA"/>
</dbReference>
<evidence type="ECO:0000256" key="6">
    <source>
        <dbReference type="ARBA" id="ARBA00022741"/>
    </source>
</evidence>
<evidence type="ECO:0000313" key="15">
    <source>
        <dbReference type="EMBL" id="MBC1398189.1"/>
    </source>
</evidence>
<dbReference type="InterPro" id="IPR002646">
    <property type="entry name" value="PolA_pol_head_dom"/>
</dbReference>
<reference evidence="15 16" key="1">
    <citation type="submission" date="2020-03" db="EMBL/GenBank/DDBJ databases">
        <title>Soil Listeria distribution.</title>
        <authorList>
            <person name="Liao J."/>
            <person name="Wiedmann M."/>
        </authorList>
    </citation>
    <scope>NUCLEOTIDE SEQUENCE [LARGE SCALE GENOMIC DNA]</scope>
    <source>
        <strain evidence="15 16">FSL L7-1645</strain>
    </source>
</reference>
<dbReference type="GO" id="GO:0004810">
    <property type="term" value="F:CCA tRNA nucleotidyltransferase activity"/>
    <property type="evidence" value="ECO:0007669"/>
    <property type="project" value="UniProtKB-UniRule"/>
</dbReference>
<comment type="caution">
    <text evidence="15">The sequence shown here is derived from an EMBL/GenBank/DDBJ whole genome shotgun (WGS) entry which is preliminary data.</text>
</comment>
<dbReference type="Gene3D" id="1.10.246.80">
    <property type="match status" value="1"/>
</dbReference>
<evidence type="ECO:0000256" key="2">
    <source>
        <dbReference type="ARBA" id="ARBA00022679"/>
    </source>
</evidence>
<feature type="binding site" evidence="11">
    <location>
        <position position="27"/>
    </location>
    <ligand>
        <name>CTP</name>
        <dbReference type="ChEBI" id="CHEBI:37563"/>
    </ligand>
</feature>
<comment type="catalytic activity">
    <reaction evidence="11">
        <text>a tRNA with a 3' CCA end + 2 CTP + ATP = a tRNA with a 3' CCACCA end + 3 diphosphate</text>
        <dbReference type="Rhea" id="RHEA:76235"/>
        <dbReference type="Rhea" id="RHEA-COMP:10468"/>
        <dbReference type="Rhea" id="RHEA-COMP:18655"/>
        <dbReference type="ChEBI" id="CHEBI:30616"/>
        <dbReference type="ChEBI" id="CHEBI:33019"/>
        <dbReference type="ChEBI" id="CHEBI:37563"/>
        <dbReference type="ChEBI" id="CHEBI:83071"/>
        <dbReference type="ChEBI" id="CHEBI:195187"/>
    </reaction>
</comment>
<feature type="binding site" evidence="11">
    <location>
        <position position="160"/>
    </location>
    <ligand>
        <name>ATP</name>
        <dbReference type="ChEBI" id="CHEBI:30616"/>
    </ligand>
</feature>
<evidence type="ECO:0000256" key="5">
    <source>
        <dbReference type="ARBA" id="ARBA00022723"/>
    </source>
</evidence>
<dbReference type="EC" id="2.7.7.72" evidence="11"/>
<feature type="binding site" evidence="11">
    <location>
        <position position="163"/>
    </location>
    <ligand>
        <name>CTP</name>
        <dbReference type="ChEBI" id="CHEBI:37563"/>
    </ligand>
</feature>
<feature type="binding site" evidence="11">
    <location>
        <position position="111"/>
    </location>
    <ligand>
        <name>CTP</name>
        <dbReference type="ChEBI" id="CHEBI:37563"/>
    </ligand>
</feature>
<feature type="binding site" evidence="11">
    <location>
        <position position="154"/>
    </location>
    <ligand>
        <name>CTP</name>
        <dbReference type="ChEBI" id="CHEBI:37563"/>
    </ligand>
</feature>
<keyword evidence="3 11" id="KW-0819">tRNA processing</keyword>
<evidence type="ECO:0000259" key="14">
    <source>
        <dbReference type="Pfam" id="PF13735"/>
    </source>
</evidence>
<comment type="catalytic activity">
    <reaction evidence="11">
        <text>a tRNA precursor + 2 CTP + ATP = a tRNA with a 3' CCA end + 3 diphosphate</text>
        <dbReference type="Rhea" id="RHEA:14433"/>
        <dbReference type="Rhea" id="RHEA-COMP:10465"/>
        <dbReference type="Rhea" id="RHEA-COMP:10468"/>
        <dbReference type="ChEBI" id="CHEBI:30616"/>
        <dbReference type="ChEBI" id="CHEBI:33019"/>
        <dbReference type="ChEBI" id="CHEBI:37563"/>
        <dbReference type="ChEBI" id="CHEBI:74896"/>
        <dbReference type="ChEBI" id="CHEBI:83071"/>
        <dbReference type="EC" id="2.7.7.72"/>
    </reaction>
</comment>
<dbReference type="GO" id="GO:0001680">
    <property type="term" value="P:tRNA 3'-terminal CCA addition"/>
    <property type="evidence" value="ECO:0007669"/>
    <property type="project" value="UniProtKB-UniRule"/>
</dbReference>
<dbReference type="AlphaFoldDB" id="A0A841YDA0"/>
<keyword evidence="5 11" id="KW-0479">Metal-binding</keyword>
<dbReference type="GO" id="GO:0005524">
    <property type="term" value="F:ATP binding"/>
    <property type="evidence" value="ECO:0007669"/>
    <property type="project" value="UniProtKB-UniRule"/>
</dbReference>
<dbReference type="Pfam" id="PF12627">
    <property type="entry name" value="PolyA_pol_RNAbd"/>
    <property type="match status" value="1"/>
</dbReference>
<keyword evidence="2 11" id="KW-0808">Transferase</keyword>
<keyword evidence="7 11" id="KW-0692">RNA repair</keyword>
<comment type="function">
    <text evidence="11">Catalyzes the addition and repair of the essential 3'-terminal CCA sequence in tRNAs without using a nucleic acid template. Adds these three nucleotides in the order of C, C, and A to the tRNA nucleotide-73, using CTP and ATP as substrates and producing inorganic pyrophosphate. tRNA 3'-terminal CCA addition is required both for tRNA processing and repair. Also involved in tRNA surveillance by mediating tandem CCA addition to generate a CCACCA at the 3' terminus of unstable tRNAs. While stable tRNAs receive only 3'-terminal CCA, unstable tRNAs are marked with CCACCA and rapidly degraded.</text>
</comment>
<evidence type="ECO:0000259" key="12">
    <source>
        <dbReference type="Pfam" id="PF01743"/>
    </source>
</evidence>
<feature type="domain" description="CCA-adding enzyme C-terminal" evidence="14">
    <location>
        <begin position="247"/>
        <end position="386"/>
    </location>
</feature>
<feature type="binding site" evidence="11">
    <location>
        <position position="30"/>
    </location>
    <ligand>
        <name>ATP</name>
        <dbReference type="ChEBI" id="CHEBI:30616"/>
    </ligand>
</feature>
<keyword evidence="8 11" id="KW-0067">ATP-binding</keyword>
<evidence type="ECO:0000259" key="13">
    <source>
        <dbReference type="Pfam" id="PF12627"/>
    </source>
</evidence>
<dbReference type="GO" id="GO:0000287">
    <property type="term" value="F:magnesium ion binding"/>
    <property type="evidence" value="ECO:0007669"/>
    <property type="project" value="UniProtKB-UniRule"/>
</dbReference>
<comment type="similarity">
    <text evidence="11">Belongs to the tRNA nucleotidyltransferase/poly(A) polymerase family. Bacterial CCA-adding enzyme type 3 subfamily.</text>
</comment>
<dbReference type="Proteomes" id="UP000571128">
    <property type="component" value="Unassembled WGS sequence"/>
</dbReference>
<evidence type="ECO:0000256" key="8">
    <source>
        <dbReference type="ARBA" id="ARBA00022840"/>
    </source>
</evidence>
<feature type="binding site" evidence="11">
    <location>
        <position position="111"/>
    </location>
    <ligand>
        <name>ATP</name>
        <dbReference type="ChEBI" id="CHEBI:30616"/>
    </ligand>
</feature>
<dbReference type="RefSeq" id="WP_007543745.1">
    <property type="nucleotide sequence ID" value="NZ_JAARPY010000004.1"/>
</dbReference>
<dbReference type="Gene3D" id="1.20.58.560">
    <property type="match status" value="1"/>
</dbReference>
<keyword evidence="6 11" id="KW-0547">Nucleotide-binding</keyword>
<dbReference type="SUPFAM" id="SSF81301">
    <property type="entry name" value="Nucleotidyltransferase"/>
    <property type="match status" value="1"/>
</dbReference>
<dbReference type="InterPro" id="IPR032828">
    <property type="entry name" value="PolyA_RNA-bd"/>
</dbReference>
<dbReference type="Pfam" id="PF13735">
    <property type="entry name" value="tRNA_NucTran2_2"/>
    <property type="match status" value="1"/>
</dbReference>
<evidence type="ECO:0000256" key="10">
    <source>
        <dbReference type="ARBA" id="ARBA00022884"/>
    </source>
</evidence>
<organism evidence="15 16">
    <name type="scientific">Listeria fleischmannii</name>
    <dbReference type="NCBI Taxonomy" id="1069827"/>
    <lineage>
        <taxon>Bacteria</taxon>
        <taxon>Bacillati</taxon>
        <taxon>Bacillota</taxon>
        <taxon>Bacilli</taxon>
        <taxon>Bacillales</taxon>
        <taxon>Listeriaceae</taxon>
        <taxon>Listeria</taxon>
    </lineage>
</organism>
<dbReference type="SUPFAM" id="SSF81891">
    <property type="entry name" value="Poly A polymerase C-terminal region-like"/>
    <property type="match status" value="1"/>
</dbReference>
<dbReference type="Gene3D" id="3.30.460.10">
    <property type="entry name" value="Beta Polymerase, domain 2"/>
    <property type="match status" value="1"/>
</dbReference>
<feature type="binding site" evidence="11">
    <location>
        <position position="27"/>
    </location>
    <ligand>
        <name>ATP</name>
        <dbReference type="ChEBI" id="CHEBI:30616"/>
    </ligand>
</feature>
<dbReference type="PANTHER" id="PTHR46173:SF1">
    <property type="entry name" value="CCA TRNA NUCLEOTIDYLTRANSFERASE 1, MITOCHONDRIAL"/>
    <property type="match status" value="1"/>
</dbReference>
<dbReference type="HAMAP" id="MF_01263">
    <property type="entry name" value="CCA_bact_type3"/>
    <property type="match status" value="1"/>
</dbReference>
<feature type="binding site" evidence="11">
    <location>
        <position position="163"/>
    </location>
    <ligand>
        <name>ATP</name>
        <dbReference type="ChEBI" id="CHEBI:30616"/>
    </ligand>
</feature>
<gene>
    <name evidence="11" type="primary">cca</name>
    <name evidence="15" type="ORF">HB844_04815</name>
</gene>
<feature type="domain" description="Poly A polymerase head" evidence="12">
    <location>
        <begin position="22"/>
        <end position="141"/>
    </location>
</feature>
<dbReference type="InterPro" id="IPR043519">
    <property type="entry name" value="NT_sf"/>
</dbReference>
<sequence>MKPLFKQAIPVLNQLEEAGYEAYFVGGSVRDLLLNREIDDIDIATSAFPDEVKKLFPVTYDTGIAHGTVTVRYEKELYEVTTFRTDGEYEDFRRPKEVTFVRSLEEDLLRRDFTMNAIAMDKNGDFHDPFHGQEAIAAKTISAVGNAKTRFHEDALRMMRAVRFVSQLGFRLDLETKQALFSEIHLLTHTAVERKTVEWVKMMRGKGRSDALRILLEAHMEDYLPQLSGKKKELETLLNFHFIARPSEKEIWLALLLAVEPTEPKSFLKAWKLPNKTIQVVCEAFRLIKTDVHWDALSAYQAGPEIIDLVETGRAFFTGEKCQTVIQEVYEKLPITARQELSISGTQLMEIYDKPGGAWLKELLIKIEEAVLLNEVENNEEAIRRWLRHGESKS</sequence>
<feature type="binding site" evidence="11">
    <location>
        <position position="160"/>
    </location>
    <ligand>
        <name>CTP</name>
        <dbReference type="ChEBI" id="CHEBI:37563"/>
    </ligand>
</feature>
<keyword evidence="4 11" id="KW-0548">Nucleotidyltransferase</keyword>
<name>A0A841YDA0_9LIST</name>
<accession>A0A841YDA0</accession>
<keyword evidence="10 11" id="KW-0694">RNA-binding</keyword>
<dbReference type="GO" id="GO:0042245">
    <property type="term" value="P:RNA repair"/>
    <property type="evidence" value="ECO:0007669"/>
    <property type="project" value="UniProtKB-KW"/>
</dbReference>
<dbReference type="GO" id="GO:0000049">
    <property type="term" value="F:tRNA binding"/>
    <property type="evidence" value="ECO:0007669"/>
    <property type="project" value="UniProtKB-UniRule"/>
</dbReference>
<protein>
    <recommendedName>
        <fullName evidence="11">CCA-adding enzyme</fullName>
        <ecNumber evidence="11">2.7.7.72</ecNumber>
    </recommendedName>
    <alternativeName>
        <fullName evidence="11">CCA tRNA nucleotidyltransferase</fullName>
    </alternativeName>
    <alternativeName>
        <fullName evidence="11">tRNA CCA-pyrophosphorylase</fullName>
    </alternativeName>
    <alternativeName>
        <fullName evidence="11">tRNA adenylyl-/cytidylyl- transferase</fullName>
    </alternativeName>
    <alternativeName>
        <fullName evidence="11">tRNA nucleotidyltransferase</fullName>
    </alternativeName>
    <alternativeName>
        <fullName evidence="11">tRNA-NT</fullName>
    </alternativeName>
</protein>
<dbReference type="PANTHER" id="PTHR46173">
    <property type="entry name" value="CCA TRNA NUCLEOTIDYLTRANSFERASE 1, MITOCHONDRIAL"/>
    <property type="match status" value="1"/>
</dbReference>
<dbReference type="InterPro" id="IPR032810">
    <property type="entry name" value="CCA-adding_enz_C"/>
</dbReference>
<feature type="binding site" evidence="11">
    <location>
        <position position="40"/>
    </location>
    <ligand>
        <name>Mg(2+)</name>
        <dbReference type="ChEBI" id="CHEBI:18420"/>
    </ligand>
</feature>
<feature type="domain" description="tRNA nucleotidyltransferase/poly(A) polymerase RNA and SrmB- binding" evidence="13">
    <location>
        <begin position="169"/>
        <end position="227"/>
    </location>
</feature>
<evidence type="ECO:0000256" key="9">
    <source>
        <dbReference type="ARBA" id="ARBA00022842"/>
    </source>
</evidence>
<comment type="cofactor">
    <cofactor evidence="1 11">
        <name>Mg(2+)</name>
        <dbReference type="ChEBI" id="CHEBI:18420"/>
    </cofactor>
</comment>
<evidence type="ECO:0000313" key="16">
    <source>
        <dbReference type="Proteomes" id="UP000571128"/>
    </source>
</evidence>
<evidence type="ECO:0000256" key="1">
    <source>
        <dbReference type="ARBA" id="ARBA00001946"/>
    </source>
</evidence>
<feature type="binding site" evidence="11">
    <location>
        <position position="42"/>
    </location>
    <ligand>
        <name>Mg(2+)</name>
        <dbReference type="ChEBI" id="CHEBI:18420"/>
    </ligand>
</feature>
<dbReference type="NCBIfam" id="NF009814">
    <property type="entry name" value="PRK13299.1"/>
    <property type="match status" value="1"/>
</dbReference>
<dbReference type="CDD" id="cd05398">
    <property type="entry name" value="NT_ClassII-CCAase"/>
    <property type="match status" value="1"/>
</dbReference>
<proteinExistence type="inferred from homology"/>
<evidence type="ECO:0000256" key="7">
    <source>
        <dbReference type="ARBA" id="ARBA00022800"/>
    </source>
</evidence>
<evidence type="ECO:0000256" key="3">
    <source>
        <dbReference type="ARBA" id="ARBA00022694"/>
    </source>
</evidence>
<evidence type="ECO:0000256" key="11">
    <source>
        <dbReference type="HAMAP-Rule" id="MF_01263"/>
    </source>
</evidence>
<comment type="miscellaneous">
    <text evidence="11">A single active site specifically recognizes both ATP and CTP and is responsible for their addition.</text>
</comment>